<dbReference type="EMBL" id="CP001013">
    <property type="protein sequence ID" value="ACB35660.1"/>
    <property type="molecule type" value="Genomic_DNA"/>
</dbReference>
<evidence type="ECO:0000313" key="2">
    <source>
        <dbReference type="EMBL" id="ACB35660.1"/>
    </source>
</evidence>
<organism evidence="2 3">
    <name type="scientific">Leptothrix cholodnii (strain ATCC 51168 / LMG 8142 / SP-6)</name>
    <name type="common">Leptothrix discophora (strain SP-6)</name>
    <dbReference type="NCBI Taxonomy" id="395495"/>
    <lineage>
        <taxon>Bacteria</taxon>
        <taxon>Pseudomonadati</taxon>
        <taxon>Pseudomonadota</taxon>
        <taxon>Betaproteobacteria</taxon>
        <taxon>Burkholderiales</taxon>
        <taxon>Sphaerotilaceae</taxon>
        <taxon>Leptothrix</taxon>
    </lineage>
</organism>
<dbReference type="HOGENOM" id="CLU_017153_0_0_4"/>
<feature type="chain" id="PRO_5002770472" evidence="1">
    <location>
        <begin position="22"/>
        <end position="562"/>
    </location>
</feature>
<dbReference type="Proteomes" id="UP000001693">
    <property type="component" value="Chromosome"/>
</dbReference>
<evidence type="ECO:0000313" key="3">
    <source>
        <dbReference type="Proteomes" id="UP000001693"/>
    </source>
</evidence>
<name>B1Y304_LEPCP</name>
<dbReference type="InterPro" id="IPR013783">
    <property type="entry name" value="Ig-like_fold"/>
</dbReference>
<accession>B1Y304</accession>
<reference evidence="2 3" key="1">
    <citation type="submission" date="2008-03" db="EMBL/GenBank/DDBJ databases">
        <title>Complete sequence of Leptothrix cholodnii SP-6.</title>
        <authorList>
            <consortium name="US DOE Joint Genome Institute"/>
            <person name="Copeland A."/>
            <person name="Lucas S."/>
            <person name="Lapidus A."/>
            <person name="Glavina del Rio T."/>
            <person name="Dalin E."/>
            <person name="Tice H."/>
            <person name="Bruce D."/>
            <person name="Goodwin L."/>
            <person name="Pitluck S."/>
            <person name="Chertkov O."/>
            <person name="Brettin T."/>
            <person name="Detter J.C."/>
            <person name="Han C."/>
            <person name="Kuske C.R."/>
            <person name="Schmutz J."/>
            <person name="Larimer F."/>
            <person name="Land M."/>
            <person name="Hauser L."/>
            <person name="Kyrpides N."/>
            <person name="Lykidis A."/>
            <person name="Emerson D."/>
            <person name="Richardson P."/>
        </authorList>
    </citation>
    <scope>NUCLEOTIDE SEQUENCE [LARGE SCALE GENOMIC DNA]</scope>
    <source>
        <strain evidence="3">ATCC 51168 / LMG 8142 / SP-6</strain>
    </source>
</reference>
<dbReference type="KEGG" id="lch:Lcho_3402"/>
<feature type="signal peptide" evidence="1">
    <location>
        <begin position="1"/>
        <end position="21"/>
    </location>
</feature>
<dbReference type="SUPFAM" id="SSF49373">
    <property type="entry name" value="Invasin/intimin cell-adhesion fragments"/>
    <property type="match status" value="2"/>
</dbReference>
<dbReference type="AlphaFoldDB" id="B1Y304"/>
<sequence length="562" mass="56174" precursor="true">MRLKNLVKMCGCVLASVLLIACGGGGGDAGSTPFTPPTSGGTDATASATAADLLVSLSNTSLSNSGTNTVSVTVTAVNASRVAVANVPVTISVDNNAVAVVGGSATGADGKLTATVQTGTDRSNRIVTVTATSGSISKSASFFIIGSKIDASVLQAVLAPGASGQIQYRLTDVNSNPMVGLPIVVTGPGITSASATTDANGSYAFNYVAPTTAGNLTITANAGGVTSVQTVIVQSGVGTIPAVSTPILSADVKANPSVVSVNSTSSNNRSEVRAQFLGAGNAPLANVRVRFDLNGDVNSIGGTLSSGSNVVYSDVNGLATTSYIPGARQSPTDGVTIRACYYVNDSDASAGACAASAITQLTVNSEPLAISIGTDNTISDGAGGLAYIKKYVVLVVDSAGQAKAGVQITPSIDLVSYAKGFYVNPGAWTRSTGAGGYLSASCINEDVNRNGVLETGEDVNGNLQLDPRKSDVAISMIGTGITDSSGVATLQILYPKNVATWVDYKILVTAGVSGTEGRATWSDTLGAAASEFTAETPPSFVVSPYGAGDPSRTAVEECTVAN</sequence>
<dbReference type="Gene3D" id="2.60.40.10">
    <property type="entry name" value="Immunoglobulins"/>
    <property type="match status" value="2"/>
</dbReference>
<proteinExistence type="predicted"/>
<dbReference type="PROSITE" id="PS51257">
    <property type="entry name" value="PROKAR_LIPOPROTEIN"/>
    <property type="match status" value="1"/>
</dbReference>
<dbReference type="eggNOG" id="COG2373">
    <property type="taxonomic scope" value="Bacteria"/>
</dbReference>
<dbReference type="InterPro" id="IPR008964">
    <property type="entry name" value="Invasin/intimin_cell_adhesion"/>
</dbReference>
<keyword evidence="3" id="KW-1185">Reference proteome</keyword>
<dbReference type="STRING" id="395495.Lcho_3402"/>
<keyword evidence="1" id="KW-0732">Signal</keyword>
<gene>
    <name evidence="2" type="ordered locus">Lcho_3402</name>
</gene>
<protein>
    <submittedName>
        <fullName evidence="2">Uncharacterized protein</fullName>
    </submittedName>
</protein>
<evidence type="ECO:0000256" key="1">
    <source>
        <dbReference type="SAM" id="SignalP"/>
    </source>
</evidence>